<feature type="region of interest" description="Disordered" evidence="1">
    <location>
        <begin position="39"/>
        <end position="66"/>
    </location>
</feature>
<accession>A0A8C9VSS3</accession>
<dbReference type="GeneTree" id="ENSGT00940000177866"/>
<protein>
    <submittedName>
        <fullName evidence="2">Uncharacterized protein</fullName>
    </submittedName>
</protein>
<reference evidence="2" key="3">
    <citation type="submission" date="2025-09" db="UniProtKB">
        <authorList>
            <consortium name="Ensembl"/>
        </authorList>
    </citation>
    <scope>IDENTIFICATION</scope>
</reference>
<evidence type="ECO:0000256" key="1">
    <source>
        <dbReference type="SAM" id="MobiDB-lite"/>
    </source>
</evidence>
<sequence length="121" mass="12857">QSLLGLQGAALEIETGPGCQTVSSALPLVSTVKAGGRRVVKRSSEGIGAPDRESKRSAEKARSLASLPRGPSVSVLLAGTLGKVRHDFPETPVSVRHSKLRPAVEKAYSPRVFFIQQPRKC</sequence>
<dbReference type="AlphaFoldDB" id="A0A8C9VSS3"/>
<feature type="compositionally biased region" description="Basic and acidic residues" evidence="1">
    <location>
        <begin position="50"/>
        <end position="62"/>
    </location>
</feature>
<evidence type="ECO:0000313" key="2">
    <source>
        <dbReference type="Ensembl" id="ENSSFOP00015064187.1"/>
    </source>
</evidence>
<reference evidence="2" key="2">
    <citation type="submission" date="2025-08" db="UniProtKB">
        <authorList>
            <consortium name="Ensembl"/>
        </authorList>
    </citation>
    <scope>IDENTIFICATION</scope>
</reference>
<name>A0A8C9VSS3_SCLFO</name>
<dbReference type="Proteomes" id="UP000694397">
    <property type="component" value="Chromosome 12"/>
</dbReference>
<reference evidence="2 3" key="1">
    <citation type="submission" date="2019-04" db="EMBL/GenBank/DDBJ databases">
        <authorList>
            <consortium name="Wellcome Sanger Institute Data Sharing"/>
        </authorList>
    </citation>
    <scope>NUCLEOTIDE SEQUENCE [LARGE SCALE GENOMIC DNA]</scope>
</reference>
<evidence type="ECO:0000313" key="3">
    <source>
        <dbReference type="Proteomes" id="UP000694397"/>
    </source>
</evidence>
<dbReference type="OrthoDB" id="9934354at2759"/>
<dbReference type="InterPro" id="IPR024130">
    <property type="entry name" value="DAP1/DAPL1"/>
</dbReference>
<dbReference type="Pfam" id="PF15228">
    <property type="entry name" value="DAP"/>
    <property type="match status" value="1"/>
</dbReference>
<keyword evidence="3" id="KW-1185">Reference proteome</keyword>
<proteinExistence type="predicted"/>
<dbReference type="Ensembl" id="ENSSFOT00015043438.1">
    <property type="protein sequence ID" value="ENSSFOP00015064187.1"/>
    <property type="gene ID" value="ENSSFOG00015027563.1"/>
</dbReference>
<organism evidence="2 3">
    <name type="scientific">Scleropages formosus</name>
    <name type="common">Asian bonytongue</name>
    <name type="synonym">Osteoglossum formosum</name>
    <dbReference type="NCBI Taxonomy" id="113540"/>
    <lineage>
        <taxon>Eukaryota</taxon>
        <taxon>Metazoa</taxon>
        <taxon>Chordata</taxon>
        <taxon>Craniata</taxon>
        <taxon>Vertebrata</taxon>
        <taxon>Euteleostomi</taxon>
        <taxon>Actinopterygii</taxon>
        <taxon>Neopterygii</taxon>
        <taxon>Teleostei</taxon>
        <taxon>Osteoglossocephala</taxon>
        <taxon>Osteoglossomorpha</taxon>
        <taxon>Osteoglossiformes</taxon>
        <taxon>Osteoglossidae</taxon>
        <taxon>Scleropages</taxon>
    </lineage>
</organism>
<gene>
    <name evidence="2" type="primary">dap1b</name>
</gene>